<accession>A0AAW0GPD4</accession>
<keyword evidence="1" id="KW-0472">Membrane</keyword>
<sequence length="232" mass="26266">MTRVTSGAVPLVAINALDMGKRSRGAAMGLLFYDHMITLDLEIELVWRTSKKRPAFYLYLFNRFFSFFFLIFDSNIPIASTDTGCYYHGILKVSAIFWIPGLVYEPILFLLVAYKAWPLSKAEQEEPRIPLITRMARDSLLYFIISFVILLASTIIWARAPTYINMVMPWSAALPSILGSRLLLNMREIVSHQGSRSYILETFGPSSTIPIDPISTSVFTDESELSTLQNST</sequence>
<dbReference type="Pfam" id="PF20151">
    <property type="entry name" value="DUF6533"/>
    <property type="match status" value="1"/>
</dbReference>
<organism evidence="3 4">
    <name type="scientific">Cerrena zonata</name>
    <dbReference type="NCBI Taxonomy" id="2478898"/>
    <lineage>
        <taxon>Eukaryota</taxon>
        <taxon>Fungi</taxon>
        <taxon>Dikarya</taxon>
        <taxon>Basidiomycota</taxon>
        <taxon>Agaricomycotina</taxon>
        <taxon>Agaricomycetes</taxon>
        <taxon>Polyporales</taxon>
        <taxon>Cerrenaceae</taxon>
        <taxon>Cerrena</taxon>
    </lineage>
</organism>
<keyword evidence="1" id="KW-1133">Transmembrane helix</keyword>
<proteinExistence type="predicted"/>
<feature type="domain" description="DUF6533" evidence="2">
    <location>
        <begin position="26"/>
        <end position="67"/>
    </location>
</feature>
<protein>
    <recommendedName>
        <fullName evidence="2">DUF6533 domain-containing protein</fullName>
    </recommendedName>
</protein>
<comment type="caution">
    <text evidence="3">The sequence shown here is derived from an EMBL/GenBank/DDBJ whole genome shotgun (WGS) entry which is preliminary data.</text>
</comment>
<dbReference type="Proteomes" id="UP001385951">
    <property type="component" value="Unassembled WGS sequence"/>
</dbReference>
<keyword evidence="4" id="KW-1185">Reference proteome</keyword>
<dbReference type="AlphaFoldDB" id="A0AAW0GPD4"/>
<feature type="transmembrane region" description="Helical" evidence="1">
    <location>
        <begin position="56"/>
        <end position="76"/>
    </location>
</feature>
<evidence type="ECO:0000313" key="3">
    <source>
        <dbReference type="EMBL" id="KAK7695258.1"/>
    </source>
</evidence>
<evidence type="ECO:0000313" key="4">
    <source>
        <dbReference type="Proteomes" id="UP001385951"/>
    </source>
</evidence>
<evidence type="ECO:0000256" key="1">
    <source>
        <dbReference type="SAM" id="Phobius"/>
    </source>
</evidence>
<evidence type="ECO:0000259" key="2">
    <source>
        <dbReference type="Pfam" id="PF20151"/>
    </source>
</evidence>
<gene>
    <name evidence="3" type="ORF">QCA50_002448</name>
</gene>
<keyword evidence="1" id="KW-0812">Transmembrane</keyword>
<dbReference type="EMBL" id="JASBNA010000002">
    <property type="protein sequence ID" value="KAK7695258.1"/>
    <property type="molecule type" value="Genomic_DNA"/>
</dbReference>
<feature type="transmembrane region" description="Helical" evidence="1">
    <location>
        <begin position="140"/>
        <end position="160"/>
    </location>
</feature>
<feature type="transmembrane region" description="Helical" evidence="1">
    <location>
        <begin position="166"/>
        <end position="184"/>
    </location>
</feature>
<name>A0AAW0GPD4_9APHY</name>
<feature type="transmembrane region" description="Helical" evidence="1">
    <location>
        <begin position="96"/>
        <end position="119"/>
    </location>
</feature>
<reference evidence="3 4" key="1">
    <citation type="submission" date="2022-09" db="EMBL/GenBank/DDBJ databases">
        <authorList>
            <person name="Palmer J.M."/>
        </authorList>
    </citation>
    <scope>NUCLEOTIDE SEQUENCE [LARGE SCALE GENOMIC DNA]</scope>
    <source>
        <strain evidence="3 4">DSM 7382</strain>
    </source>
</reference>
<dbReference type="InterPro" id="IPR045340">
    <property type="entry name" value="DUF6533"/>
</dbReference>